<dbReference type="PANTHER" id="PTHR23236:SF25">
    <property type="entry name" value="RNA-BINDING PROTEIN 34"/>
    <property type="match status" value="1"/>
</dbReference>
<name>A0A854QC75_CRYNE</name>
<evidence type="ECO:0000256" key="1">
    <source>
        <dbReference type="ARBA" id="ARBA00002475"/>
    </source>
</evidence>
<evidence type="ECO:0000256" key="3">
    <source>
        <dbReference type="ARBA" id="ARBA00007077"/>
    </source>
</evidence>
<dbReference type="EMBL" id="AMKT01000041">
    <property type="protein sequence ID" value="OXG21901.1"/>
    <property type="molecule type" value="Genomic_DNA"/>
</dbReference>
<organism evidence="10 11">
    <name type="scientific">Cryptococcus neoformans Tu259-1</name>
    <dbReference type="NCBI Taxonomy" id="1230072"/>
    <lineage>
        <taxon>Eukaryota</taxon>
        <taxon>Fungi</taxon>
        <taxon>Dikarya</taxon>
        <taxon>Basidiomycota</taxon>
        <taxon>Agaricomycotina</taxon>
        <taxon>Tremellomycetes</taxon>
        <taxon>Tremellales</taxon>
        <taxon>Cryptococcaceae</taxon>
        <taxon>Cryptococcus</taxon>
        <taxon>Cryptococcus neoformans species complex</taxon>
    </lineage>
</organism>
<dbReference type="Pfam" id="PF00076">
    <property type="entry name" value="RRM_1"/>
    <property type="match status" value="1"/>
</dbReference>
<feature type="region of interest" description="Disordered" evidence="8">
    <location>
        <begin position="188"/>
        <end position="319"/>
    </location>
</feature>
<evidence type="ECO:0000256" key="5">
    <source>
        <dbReference type="ARBA" id="ARBA00022884"/>
    </source>
</evidence>
<comment type="caution">
    <text evidence="10">The sequence shown here is derived from an EMBL/GenBank/DDBJ whole genome shotgun (WGS) entry which is preliminary data.</text>
</comment>
<dbReference type="Gene3D" id="3.30.70.330">
    <property type="match status" value="1"/>
</dbReference>
<evidence type="ECO:0000256" key="4">
    <source>
        <dbReference type="ARBA" id="ARBA00015520"/>
    </source>
</evidence>
<evidence type="ECO:0000256" key="2">
    <source>
        <dbReference type="ARBA" id="ARBA00004604"/>
    </source>
</evidence>
<feature type="compositionally biased region" description="Basic and acidic residues" evidence="8">
    <location>
        <begin position="101"/>
        <end position="111"/>
    </location>
</feature>
<dbReference type="InterPro" id="IPR000504">
    <property type="entry name" value="RRM_dom"/>
</dbReference>
<keyword evidence="5 7" id="KW-0694">RNA-binding</keyword>
<comment type="similarity">
    <text evidence="3">Belongs to the RRM RBM34 family.</text>
</comment>
<reference evidence="10 11" key="1">
    <citation type="submission" date="2017-06" db="EMBL/GenBank/DDBJ databases">
        <title>Global population genomics of the pathogenic fungus Cryptococcus neoformans var. grubii.</title>
        <authorList>
            <person name="Cuomo C."/>
            <person name="Litvintseva A."/>
            <person name="Chen Y."/>
            <person name="Young S."/>
            <person name="Zeng Q."/>
            <person name="Chapman S."/>
            <person name="Gujja S."/>
            <person name="Saif S."/>
            <person name="Birren B."/>
        </authorList>
    </citation>
    <scope>NUCLEOTIDE SEQUENCE [LARGE SCALE GENOMIC DNA]</scope>
    <source>
        <strain evidence="10 11">Tu259-1</strain>
    </source>
</reference>
<comment type="function">
    <text evidence="1">Involved in pre-25S rRNA processing.</text>
</comment>
<feature type="compositionally biased region" description="Basic and acidic residues" evidence="8">
    <location>
        <begin position="203"/>
        <end position="241"/>
    </location>
</feature>
<dbReference type="InterPro" id="IPR035979">
    <property type="entry name" value="RBD_domain_sf"/>
</dbReference>
<protein>
    <recommendedName>
        <fullName evidence="4">Nucleolar protein 12</fullName>
    </recommendedName>
</protein>
<accession>A0A854QC75</accession>
<dbReference type="SMART" id="SM00360">
    <property type="entry name" value="RRM"/>
    <property type="match status" value="1"/>
</dbReference>
<evidence type="ECO:0000256" key="6">
    <source>
        <dbReference type="ARBA" id="ARBA00023242"/>
    </source>
</evidence>
<evidence type="ECO:0000256" key="7">
    <source>
        <dbReference type="PROSITE-ProRule" id="PRU00176"/>
    </source>
</evidence>
<evidence type="ECO:0000256" key="8">
    <source>
        <dbReference type="SAM" id="MobiDB-lite"/>
    </source>
</evidence>
<feature type="compositionally biased region" description="Acidic residues" evidence="8">
    <location>
        <begin position="32"/>
        <end position="49"/>
    </location>
</feature>
<dbReference type="GO" id="GO:0005730">
    <property type="term" value="C:nucleolus"/>
    <property type="evidence" value="ECO:0007669"/>
    <property type="project" value="UniProtKB-SubCell"/>
</dbReference>
<dbReference type="InterPro" id="IPR012677">
    <property type="entry name" value="Nucleotide-bd_a/b_plait_sf"/>
</dbReference>
<feature type="domain" description="RRM" evidence="9">
    <location>
        <begin position="116"/>
        <end position="198"/>
    </location>
</feature>
<evidence type="ECO:0000313" key="10">
    <source>
        <dbReference type="EMBL" id="OXG21901.1"/>
    </source>
</evidence>
<comment type="subcellular location">
    <subcellularLocation>
        <location evidence="2">Nucleus</location>
        <location evidence="2">Nucleolus</location>
    </subcellularLocation>
</comment>
<feature type="compositionally biased region" description="Basic residues" evidence="8">
    <location>
        <begin position="255"/>
        <end position="265"/>
    </location>
</feature>
<dbReference type="SUPFAM" id="SSF54928">
    <property type="entry name" value="RNA-binding domain, RBD"/>
    <property type="match status" value="1"/>
</dbReference>
<feature type="compositionally biased region" description="Polar residues" evidence="8">
    <location>
        <begin position="310"/>
        <end position="319"/>
    </location>
</feature>
<dbReference type="Proteomes" id="UP000199727">
    <property type="component" value="Unassembled WGS sequence"/>
</dbReference>
<dbReference type="FunFam" id="3.30.70.330:FF:000376">
    <property type="entry name" value="Putative RNA binding protein"/>
    <property type="match status" value="1"/>
</dbReference>
<dbReference type="OrthoDB" id="167718at2759"/>
<keyword evidence="6" id="KW-0539">Nucleus</keyword>
<sequence length="319" mass="34961">MSVPLTKKQQKAAAFRSKQKAKKAGVEAPPDLPEEDVVEDAEVAVEEQALDQAAKKRKRNVEDENAETIDTVEEGDISVKPKDHEKKKRKTAWDEEGEGESEAKKGKGKKDAKQRFILFVGNLSFKTTKEEIQKHFEPAAGQLPSVRLLTTKATPTQAAKSRGIAFLELPSSTVLQACLKLHHSELKGRTINVELTAGGGGSSEDRKKKIQERNQRVGGQRERKAEREKEMGGGEEKDAIEGRPSGQKGDDEKKTKMRGGRRVKAKASDAVAPVPSSASHRSSTSFAPSRPPTREYSGGKFQKKRWEPTGANSISVGQK</sequence>
<evidence type="ECO:0000259" key="9">
    <source>
        <dbReference type="PROSITE" id="PS50102"/>
    </source>
</evidence>
<dbReference type="PANTHER" id="PTHR23236">
    <property type="entry name" value="EUKARYOTIC TRANSLATION INITIATION FACTOR 4B/4H"/>
    <property type="match status" value="1"/>
</dbReference>
<gene>
    <name evidence="10" type="ORF">C361_03328</name>
</gene>
<feature type="region of interest" description="Disordered" evidence="8">
    <location>
        <begin position="1"/>
        <end position="111"/>
    </location>
</feature>
<evidence type="ECO:0000313" key="11">
    <source>
        <dbReference type="Proteomes" id="UP000199727"/>
    </source>
</evidence>
<dbReference type="AlphaFoldDB" id="A0A854QC75"/>
<dbReference type="CDD" id="cd12400">
    <property type="entry name" value="RRM_Nop6"/>
    <property type="match status" value="1"/>
</dbReference>
<dbReference type="InterPro" id="IPR034228">
    <property type="entry name" value="Nop6_RRM"/>
</dbReference>
<dbReference type="GO" id="GO:0000463">
    <property type="term" value="P:maturation of LSU-rRNA from tricistronic rRNA transcript (SSU-rRNA, 5.8S rRNA, LSU-rRNA)"/>
    <property type="evidence" value="ECO:0007669"/>
    <property type="project" value="TreeGrafter"/>
</dbReference>
<feature type="compositionally biased region" description="Acidic residues" evidence="8">
    <location>
        <begin position="63"/>
        <end position="76"/>
    </location>
</feature>
<dbReference type="GO" id="GO:0019843">
    <property type="term" value="F:rRNA binding"/>
    <property type="evidence" value="ECO:0007669"/>
    <property type="project" value="TreeGrafter"/>
</dbReference>
<dbReference type="PROSITE" id="PS50102">
    <property type="entry name" value="RRM"/>
    <property type="match status" value="1"/>
</dbReference>
<proteinExistence type="inferred from homology"/>
<feature type="compositionally biased region" description="Low complexity" evidence="8">
    <location>
        <begin position="268"/>
        <end position="288"/>
    </location>
</feature>